<keyword evidence="3" id="KW-1185">Reference proteome</keyword>
<evidence type="ECO:0000259" key="1">
    <source>
        <dbReference type="Pfam" id="PF00550"/>
    </source>
</evidence>
<name>A0A7W6DK24_9RHOB</name>
<feature type="domain" description="Carrier" evidence="1">
    <location>
        <begin position="10"/>
        <end position="67"/>
    </location>
</feature>
<dbReference type="Pfam" id="PF00550">
    <property type="entry name" value="PP-binding"/>
    <property type="match status" value="1"/>
</dbReference>
<protein>
    <recommendedName>
        <fullName evidence="1">Carrier domain-containing protein</fullName>
    </recommendedName>
</protein>
<accession>A0A7W6DK24</accession>
<comment type="caution">
    <text evidence="2">The sequence shown here is derived from an EMBL/GenBank/DDBJ whole genome shotgun (WGS) entry which is preliminary data.</text>
</comment>
<proteinExistence type="predicted"/>
<dbReference type="EMBL" id="JACIEJ010000002">
    <property type="protein sequence ID" value="MBB3984696.1"/>
    <property type="molecule type" value="Genomic_DNA"/>
</dbReference>
<evidence type="ECO:0000313" key="2">
    <source>
        <dbReference type="EMBL" id="MBB3984696.1"/>
    </source>
</evidence>
<dbReference type="InterPro" id="IPR009081">
    <property type="entry name" value="PP-bd_ACP"/>
</dbReference>
<gene>
    <name evidence="2" type="ORF">GGQ68_001012</name>
</gene>
<evidence type="ECO:0000313" key="3">
    <source>
        <dbReference type="Proteomes" id="UP000541426"/>
    </source>
</evidence>
<dbReference type="RefSeq" id="WP_183963518.1">
    <property type="nucleotide sequence ID" value="NZ_BAABBZ010000014.1"/>
</dbReference>
<dbReference type="Proteomes" id="UP000541426">
    <property type="component" value="Unassembled WGS sequence"/>
</dbReference>
<sequence length="78" mass="8751">MTTLQDFTAQMEKLLGKTDLDVDAPLSMLGVDSMNIVEMVIICQQIYTGVTNYEDIDINELTTLRELDEQMHSLSVPA</sequence>
<reference evidence="2 3" key="1">
    <citation type="submission" date="2020-08" db="EMBL/GenBank/DDBJ databases">
        <title>Genomic Encyclopedia of Type Strains, Phase IV (KMG-IV): sequencing the most valuable type-strain genomes for metagenomic binning, comparative biology and taxonomic classification.</title>
        <authorList>
            <person name="Goeker M."/>
        </authorList>
    </citation>
    <scope>NUCLEOTIDE SEQUENCE [LARGE SCALE GENOMIC DNA]</scope>
    <source>
        <strain evidence="2 3">DSM 102235</strain>
    </source>
</reference>
<dbReference type="InterPro" id="IPR036736">
    <property type="entry name" value="ACP-like_sf"/>
</dbReference>
<dbReference type="Gene3D" id="1.10.1200.10">
    <property type="entry name" value="ACP-like"/>
    <property type="match status" value="1"/>
</dbReference>
<dbReference type="AlphaFoldDB" id="A0A7W6DK24"/>
<dbReference type="SUPFAM" id="SSF47336">
    <property type="entry name" value="ACP-like"/>
    <property type="match status" value="1"/>
</dbReference>
<organism evidence="2 3">
    <name type="scientific">Sagittula marina</name>
    <dbReference type="NCBI Taxonomy" id="943940"/>
    <lineage>
        <taxon>Bacteria</taxon>
        <taxon>Pseudomonadati</taxon>
        <taxon>Pseudomonadota</taxon>
        <taxon>Alphaproteobacteria</taxon>
        <taxon>Rhodobacterales</taxon>
        <taxon>Roseobacteraceae</taxon>
        <taxon>Sagittula</taxon>
    </lineage>
</organism>